<keyword evidence="3" id="KW-1185">Reference proteome</keyword>
<dbReference type="Pfam" id="PF14691">
    <property type="entry name" value="Fer4_20"/>
    <property type="match status" value="1"/>
</dbReference>
<dbReference type="SUPFAM" id="SSF46548">
    <property type="entry name" value="alpha-helical ferredoxin"/>
    <property type="match status" value="1"/>
</dbReference>
<sequence length="475" mass="49846">MKNPSPVGMDAPGLLAGRLSQAAYAQNFADSHPPLTASQALIEADRCYDCFNAPCTQACPAGIEVPRFIQRIAQKNIRGAAEVILEANELGGICARVCPTEQLCEQACVRTAQQSKPVEIGQLQRYATDTYFADPGAPLFTRGPSSGKTVAVVGAGPAGLTVAHRLARLGHEVVLFDSKPKLGGLNEYGLATYKTTGNFAQHEIRWLLSIGGIEVRTEQMLGRDIHLAQLQQEFDAVFLGLGLAGVNSLGIPEPQVAGICEAVDFIAALRQAEDKAELPVGRQVVVIGGGMTAVDAAVQAKKLGAREVTLVYRRGEEALKASPEEMDWARHNGVAVRLWAAPLAVLSEGDQLTGMRFAVTAEQNGRLVETGETFTLAADMLLKAIGQRYLAEPAGAGLTLEGGRIAVDDQGRTSLAGVWAGGDCVAGGLDLTVDAVRLGKLAAFSIDKTLRDGAVSCTSSSLTASAASSKEACHG</sequence>
<evidence type="ECO:0000259" key="1">
    <source>
        <dbReference type="PROSITE" id="PS51379"/>
    </source>
</evidence>
<dbReference type="PANTHER" id="PTHR42783">
    <property type="entry name" value="GLUTAMATE SYNTHASE [NADPH] SMALL CHAIN"/>
    <property type="match status" value="1"/>
</dbReference>
<accession>A0ABP8PV80</accession>
<dbReference type="InterPro" id="IPR028261">
    <property type="entry name" value="DPD_II"/>
</dbReference>
<gene>
    <name evidence="2" type="ORF">GCM10023095_01050</name>
</gene>
<reference evidence="3" key="1">
    <citation type="journal article" date="2019" name="Int. J. Syst. Evol. Microbiol.">
        <title>The Global Catalogue of Microorganisms (GCM) 10K type strain sequencing project: providing services to taxonomists for standard genome sequencing and annotation.</title>
        <authorList>
            <consortium name="The Broad Institute Genomics Platform"/>
            <consortium name="The Broad Institute Genome Sequencing Center for Infectious Disease"/>
            <person name="Wu L."/>
            <person name="Ma J."/>
        </authorList>
    </citation>
    <scope>NUCLEOTIDE SEQUENCE [LARGE SCALE GENOMIC DNA]</scope>
    <source>
        <strain evidence="3">JCM 32226</strain>
    </source>
</reference>
<dbReference type="PANTHER" id="PTHR42783:SF3">
    <property type="entry name" value="GLUTAMATE SYNTHASE [NADPH] SMALL CHAIN-RELATED"/>
    <property type="match status" value="1"/>
</dbReference>
<dbReference type="SUPFAM" id="SSF51971">
    <property type="entry name" value="Nucleotide-binding domain"/>
    <property type="match status" value="1"/>
</dbReference>
<dbReference type="InterPro" id="IPR036188">
    <property type="entry name" value="FAD/NAD-bd_sf"/>
</dbReference>
<dbReference type="Gene3D" id="1.10.1060.10">
    <property type="entry name" value="Alpha-helical ferredoxin"/>
    <property type="match status" value="1"/>
</dbReference>
<dbReference type="PRINTS" id="PR00368">
    <property type="entry name" value="FADPNR"/>
</dbReference>
<organism evidence="2 3">
    <name type="scientific">Pseudaeromonas paramecii</name>
    <dbReference type="NCBI Taxonomy" id="2138166"/>
    <lineage>
        <taxon>Bacteria</taxon>
        <taxon>Pseudomonadati</taxon>
        <taxon>Pseudomonadota</taxon>
        <taxon>Gammaproteobacteria</taxon>
        <taxon>Aeromonadales</taxon>
        <taxon>Aeromonadaceae</taxon>
        <taxon>Pseudaeromonas</taxon>
    </lineage>
</organism>
<name>A0ABP8PV80_9GAMM</name>
<dbReference type="InterPro" id="IPR009051">
    <property type="entry name" value="Helical_ferredxn"/>
</dbReference>
<proteinExistence type="predicted"/>
<evidence type="ECO:0000313" key="3">
    <source>
        <dbReference type="Proteomes" id="UP001501321"/>
    </source>
</evidence>
<dbReference type="Pfam" id="PF07992">
    <property type="entry name" value="Pyr_redox_2"/>
    <property type="match status" value="1"/>
</dbReference>
<dbReference type="Gene3D" id="3.50.50.60">
    <property type="entry name" value="FAD/NAD(P)-binding domain"/>
    <property type="match status" value="2"/>
</dbReference>
<dbReference type="InterPro" id="IPR023753">
    <property type="entry name" value="FAD/NAD-binding_dom"/>
</dbReference>
<protein>
    <submittedName>
        <fullName evidence="2">NAD(P)-dependent oxidoreductase</fullName>
    </submittedName>
</protein>
<evidence type="ECO:0000313" key="2">
    <source>
        <dbReference type="EMBL" id="GAA4492505.1"/>
    </source>
</evidence>
<dbReference type="EMBL" id="BAABFC010000001">
    <property type="protein sequence ID" value="GAA4492505.1"/>
    <property type="molecule type" value="Genomic_DNA"/>
</dbReference>
<dbReference type="PRINTS" id="PR00469">
    <property type="entry name" value="PNDRDTASEII"/>
</dbReference>
<dbReference type="PROSITE" id="PS51379">
    <property type="entry name" value="4FE4S_FER_2"/>
    <property type="match status" value="1"/>
</dbReference>
<dbReference type="InterPro" id="IPR017896">
    <property type="entry name" value="4Fe4S_Fe-S-bd"/>
</dbReference>
<dbReference type="RefSeq" id="WP_345008989.1">
    <property type="nucleotide sequence ID" value="NZ_BAABFC010000001.1"/>
</dbReference>
<comment type="caution">
    <text evidence="2">The sequence shown here is derived from an EMBL/GenBank/DDBJ whole genome shotgun (WGS) entry which is preliminary data.</text>
</comment>
<dbReference type="Proteomes" id="UP001501321">
    <property type="component" value="Unassembled WGS sequence"/>
</dbReference>
<feature type="domain" description="4Fe-4S ferredoxin-type" evidence="1">
    <location>
        <begin position="38"/>
        <end position="71"/>
    </location>
</feature>